<gene>
    <name evidence="1" type="ORF">YALI1_C20554g</name>
</gene>
<organism evidence="1 2">
    <name type="scientific">Yarrowia lipolytica</name>
    <name type="common">Candida lipolytica</name>
    <dbReference type="NCBI Taxonomy" id="4952"/>
    <lineage>
        <taxon>Eukaryota</taxon>
        <taxon>Fungi</taxon>
        <taxon>Dikarya</taxon>
        <taxon>Ascomycota</taxon>
        <taxon>Saccharomycotina</taxon>
        <taxon>Dipodascomycetes</taxon>
        <taxon>Dipodascales</taxon>
        <taxon>Dipodascales incertae sedis</taxon>
        <taxon>Yarrowia</taxon>
    </lineage>
</organism>
<proteinExistence type="predicted"/>
<evidence type="ECO:0000313" key="1">
    <source>
        <dbReference type="EMBL" id="AOW02887.1"/>
    </source>
</evidence>
<dbReference type="RefSeq" id="XP_068138501.1">
    <property type="nucleotide sequence ID" value="XM_068282400.1"/>
</dbReference>
<dbReference type="GeneID" id="94583031"/>
<name>A0A1D8NB74_YARLL</name>
<sequence length="145" mass="16973">MWGNHMHVETDICVGRERSRERKDRNMVQVRAASLTTVKPRHIRRCHKRQRRKTSASFWRLHDIGRSIDIVIPNIPNGVSSHTKQTQTKQLNSSKTIKLFLKYTFKSSKSRAVSWFIMVHLLRVSSPFSNQTIPITNHQSLITNR</sequence>
<dbReference type="EMBL" id="CP017555">
    <property type="protein sequence ID" value="AOW02887.1"/>
    <property type="molecule type" value="Genomic_DNA"/>
</dbReference>
<protein>
    <submittedName>
        <fullName evidence="1">Uncharacterized protein</fullName>
    </submittedName>
</protein>
<dbReference type="AlphaFoldDB" id="A0A1D8NB74"/>
<accession>A0A1D8NB74</accession>
<dbReference type="VEuPathDB" id="FungiDB:YALI1_C20554g"/>
<evidence type="ECO:0000313" key="2">
    <source>
        <dbReference type="Proteomes" id="UP000182444"/>
    </source>
</evidence>
<dbReference type="Proteomes" id="UP000182444">
    <property type="component" value="Chromosome 1C"/>
</dbReference>
<reference evidence="1 2" key="1">
    <citation type="journal article" date="2016" name="PLoS ONE">
        <title>Sequence Assembly of Yarrowia lipolytica Strain W29/CLIB89 Shows Transposable Element Diversity.</title>
        <authorList>
            <person name="Magnan C."/>
            <person name="Yu J."/>
            <person name="Chang I."/>
            <person name="Jahn E."/>
            <person name="Kanomata Y."/>
            <person name="Wu J."/>
            <person name="Zeller M."/>
            <person name="Oakes M."/>
            <person name="Baldi P."/>
            <person name="Sandmeyer S."/>
        </authorList>
    </citation>
    <scope>NUCLEOTIDE SEQUENCE [LARGE SCALE GENOMIC DNA]</scope>
    <source>
        <strain evidence="2">CLIB89(W29)</strain>
    </source>
</reference>